<reference evidence="1 4" key="2">
    <citation type="submission" date="2019-02" db="EMBL/GenBank/DDBJ databases">
        <title>Complete genome sequence of Desulfobacter hydrogenophilus AcRS1.</title>
        <authorList>
            <person name="Marietou A."/>
            <person name="Lund M.B."/>
            <person name="Marshall I.P.G."/>
            <person name="Schreiber L."/>
            <person name="Jorgensen B."/>
        </authorList>
    </citation>
    <scope>NUCLEOTIDE SEQUENCE [LARGE SCALE GENOMIC DNA]</scope>
    <source>
        <strain evidence="1 4">AcRS1</strain>
    </source>
</reference>
<dbReference type="Proteomes" id="UP000248798">
    <property type="component" value="Unassembled WGS sequence"/>
</dbReference>
<reference evidence="2 3" key="1">
    <citation type="submission" date="2018-06" db="EMBL/GenBank/DDBJ databases">
        <title>Complete Genome Sequence of Desulfobacter hydrogenophilus (DSM3380).</title>
        <authorList>
            <person name="Marietou A."/>
            <person name="Schreiber L."/>
            <person name="Marshall I."/>
            <person name="Jorgensen B."/>
        </authorList>
    </citation>
    <scope>NUCLEOTIDE SEQUENCE [LARGE SCALE GENOMIC DNA]</scope>
    <source>
        <strain evidence="2 3">DSM 3380</strain>
    </source>
</reference>
<dbReference type="RefSeq" id="WP_111952485.1">
    <property type="nucleotide sequence ID" value="NZ_CP036313.1"/>
</dbReference>
<gene>
    <name evidence="2" type="ORF">DO021_00055</name>
    <name evidence="1" type="ORF">EYB58_08075</name>
</gene>
<protein>
    <submittedName>
        <fullName evidence="2">Uncharacterized protein</fullName>
    </submittedName>
</protein>
<evidence type="ECO:0000313" key="4">
    <source>
        <dbReference type="Proteomes" id="UP000293902"/>
    </source>
</evidence>
<dbReference type="OrthoDB" id="5412516at2"/>
<dbReference type="EMBL" id="QLNI01000001">
    <property type="protein sequence ID" value="RAM03858.1"/>
    <property type="molecule type" value="Genomic_DNA"/>
</dbReference>
<evidence type="ECO:0000313" key="3">
    <source>
        <dbReference type="Proteomes" id="UP000248798"/>
    </source>
</evidence>
<dbReference type="Proteomes" id="UP000293902">
    <property type="component" value="Chromosome"/>
</dbReference>
<dbReference type="AlphaFoldDB" id="A0A328FH01"/>
<evidence type="ECO:0000313" key="1">
    <source>
        <dbReference type="EMBL" id="QBH12874.1"/>
    </source>
</evidence>
<name>A0A328FH01_9BACT</name>
<accession>A0A328FH01</accession>
<keyword evidence="4" id="KW-1185">Reference proteome</keyword>
<dbReference type="EMBL" id="CP036313">
    <property type="protein sequence ID" value="QBH12874.1"/>
    <property type="molecule type" value="Genomic_DNA"/>
</dbReference>
<proteinExistence type="predicted"/>
<sequence length="412" mass="48117">MSTRLPEKALLLKRLKDGGFSVPDFLYVPAENFKTNDFAELEAFLKNYRDGFKVIARSAHPDEEYFKGGTFDSITTYSDISGIKYARKRMVKSSRTAKSLSIQRQQKFNRAPEIDPEQMGVIVMPFMDGSSVMAKMIGRQWEFGYCRDRQKKLSNEPFITRTPHDRKLIDLSTRIQDLLGFSCEIEYIITYDNDIYVVQAKDISEFDLKEMIENEQHIILLDGIRRIRKRHNYRERPTFVMDNQSFYLEVINKCEKMVHGWGDQPTVFEDILGVISDYQQTLESFALQHWRFAVLGLSIIVPGDLRQVVNHYLEDTPKLQKQLSKALYDHHYFIDRFMAEADTVIARDKVRLNLDSHDAYGVDTVRNPLWSVYWYHKRHAEVCARIRSIGFKTGDTIGIEINPDGKPQIFKH</sequence>
<evidence type="ECO:0000313" key="2">
    <source>
        <dbReference type="EMBL" id="RAM03858.1"/>
    </source>
</evidence>
<organism evidence="2 3">
    <name type="scientific">Desulfobacter hydrogenophilus</name>
    <dbReference type="NCBI Taxonomy" id="2291"/>
    <lineage>
        <taxon>Bacteria</taxon>
        <taxon>Pseudomonadati</taxon>
        <taxon>Thermodesulfobacteriota</taxon>
        <taxon>Desulfobacteria</taxon>
        <taxon>Desulfobacterales</taxon>
        <taxon>Desulfobacteraceae</taxon>
        <taxon>Desulfobacter</taxon>
    </lineage>
</organism>